<evidence type="ECO:0000259" key="1">
    <source>
        <dbReference type="PROSITE" id="PS50828"/>
    </source>
</evidence>
<dbReference type="PANTHER" id="PTHR38134:SF2">
    <property type="entry name" value="GALACTOKINASE"/>
    <property type="match status" value="1"/>
</dbReference>
<dbReference type="SMART" id="SM00463">
    <property type="entry name" value="SMR"/>
    <property type="match status" value="1"/>
</dbReference>
<dbReference type="SUPFAM" id="SSF160443">
    <property type="entry name" value="SMR domain-like"/>
    <property type="match status" value="1"/>
</dbReference>
<dbReference type="AlphaFoldDB" id="A0LGE4"/>
<dbReference type="Pfam" id="PF01713">
    <property type="entry name" value="Smr"/>
    <property type="match status" value="1"/>
</dbReference>
<gene>
    <name evidence="2" type="ordered locus">Sfum_0798</name>
</gene>
<dbReference type="InterPro" id="IPR036063">
    <property type="entry name" value="Smr_dom_sf"/>
</dbReference>
<dbReference type="PANTHER" id="PTHR38134">
    <property type="entry name" value="SLR1395 PROTEIN"/>
    <property type="match status" value="1"/>
</dbReference>
<dbReference type="Gene3D" id="3.30.1370.110">
    <property type="match status" value="1"/>
</dbReference>
<evidence type="ECO:0000313" key="3">
    <source>
        <dbReference type="Proteomes" id="UP000001784"/>
    </source>
</evidence>
<organism evidence="2 3">
    <name type="scientific">Syntrophobacter fumaroxidans (strain DSM 10017 / MPOB)</name>
    <dbReference type="NCBI Taxonomy" id="335543"/>
    <lineage>
        <taxon>Bacteria</taxon>
        <taxon>Pseudomonadati</taxon>
        <taxon>Thermodesulfobacteriota</taxon>
        <taxon>Syntrophobacteria</taxon>
        <taxon>Syntrophobacterales</taxon>
        <taxon>Syntrophobacteraceae</taxon>
        <taxon>Syntrophobacter</taxon>
    </lineage>
</organism>
<dbReference type="RefSeq" id="WP_011697669.1">
    <property type="nucleotide sequence ID" value="NC_008554.1"/>
</dbReference>
<proteinExistence type="predicted"/>
<name>A0LGE4_SYNFM</name>
<dbReference type="InParanoid" id="A0LGE4"/>
<feature type="domain" description="Smr" evidence="1">
    <location>
        <begin position="404"/>
        <end position="479"/>
    </location>
</feature>
<reference evidence="2 3" key="1">
    <citation type="submission" date="2006-10" db="EMBL/GenBank/DDBJ databases">
        <title>Complete sequence of Syntrophobacter fumaroxidans MPOB.</title>
        <authorList>
            <consortium name="US DOE Joint Genome Institute"/>
            <person name="Copeland A."/>
            <person name="Lucas S."/>
            <person name="Lapidus A."/>
            <person name="Barry K."/>
            <person name="Detter J.C."/>
            <person name="Glavina del Rio T."/>
            <person name="Hammon N."/>
            <person name="Israni S."/>
            <person name="Pitluck S."/>
            <person name="Goltsman E.G."/>
            <person name="Martinez M."/>
            <person name="Schmutz J."/>
            <person name="Larimer F."/>
            <person name="Land M."/>
            <person name="Hauser L."/>
            <person name="Kyrpides N."/>
            <person name="Kim E."/>
            <person name="Boone D.R."/>
            <person name="Brockman F."/>
            <person name="Culley D."/>
            <person name="Ferry J."/>
            <person name="Gunsalus R."/>
            <person name="McInerney M.J."/>
            <person name="Morrison M."/>
            <person name="Plugge C."/>
            <person name="Rohlin L."/>
            <person name="Scholten J."/>
            <person name="Sieber J."/>
            <person name="Stams A.J.M."/>
            <person name="Worm P."/>
            <person name="Henstra A.M."/>
            <person name="Richardson P."/>
        </authorList>
    </citation>
    <scope>NUCLEOTIDE SEQUENCE [LARGE SCALE GENOMIC DNA]</scope>
    <source>
        <strain evidence="3">DSM 10017 / MPOB</strain>
    </source>
</reference>
<evidence type="ECO:0000313" key="2">
    <source>
        <dbReference type="EMBL" id="ABK16496.1"/>
    </source>
</evidence>
<dbReference type="STRING" id="335543.Sfum_0798"/>
<dbReference type="PROSITE" id="PS50828">
    <property type="entry name" value="SMR"/>
    <property type="match status" value="1"/>
</dbReference>
<dbReference type="OrthoDB" id="9776616at2"/>
<dbReference type="InterPro" id="IPR053205">
    <property type="entry name" value="GHMP_kinase_L-arabinokinase"/>
</dbReference>
<sequence length="486" mass="54870">MSENYDHPTIAWYITPHGFGHAVRSLEVIRRFMSRVPEVRLTIVSDLPDFLIEQHLGMLPSVRRKRLDIGMVQKDSLRFDLDATRTTLEKLRRSHDRLVDEEKRFLLELGADVMVSDIAFIPFYAADHAGIPGIGMGNFTWDWIYASYRDTDERWDPLIEWCRGGYRLCDLLLRLPMHGDCSSCPRITDVPLVARKPSRTRRESRAILGCEKNRKAYLISFSELHLDESALRRLERMNNALFFFKRPLRFDFANGRSIDGLELSYVDVVGAMDAVITKPGYGVVSDCLATGTPMIYTDRGPFPEYDILVREMKRHLNTVYLSSEDFCRGAWESAVEQIEGMPPRTVSMRLDGADVCVGLILDCLAGREDVKAGTVGSRDGAGRRHAGMEPDLESPVVVPVEDSIDLHTYRPADIRDLLDDYLEAAREKGFEQVRIIHGKGTGALRAMVQSILRRHPLVLSFREADGPGGGWGATLATLRPAERNGC</sequence>
<dbReference type="eggNOG" id="COG1193">
    <property type="taxonomic scope" value="Bacteria"/>
</dbReference>
<dbReference type="Proteomes" id="UP000001784">
    <property type="component" value="Chromosome"/>
</dbReference>
<dbReference type="KEGG" id="sfu:Sfum_0798"/>
<dbReference type="EMBL" id="CP000478">
    <property type="protein sequence ID" value="ABK16496.1"/>
    <property type="molecule type" value="Genomic_DNA"/>
</dbReference>
<accession>A0LGE4</accession>
<keyword evidence="3" id="KW-1185">Reference proteome</keyword>
<dbReference type="InterPro" id="IPR002625">
    <property type="entry name" value="Smr_dom"/>
</dbReference>
<protein>
    <submittedName>
        <fullName evidence="2">Smr protein/MutS2</fullName>
    </submittedName>
</protein>
<dbReference type="HOGENOM" id="CLU_044082_1_0_7"/>
<dbReference type="SUPFAM" id="SSF53756">
    <property type="entry name" value="UDP-Glycosyltransferase/glycogen phosphorylase"/>
    <property type="match status" value="1"/>
</dbReference>